<keyword evidence="1" id="KW-0812">Transmembrane</keyword>
<dbReference type="Gene3D" id="3.40.50.1440">
    <property type="entry name" value="Tubulin/FtsZ, GTPase domain"/>
    <property type="match status" value="1"/>
</dbReference>
<proteinExistence type="predicted"/>
<evidence type="ECO:0000313" key="3">
    <source>
        <dbReference type="Proteomes" id="UP000594261"/>
    </source>
</evidence>
<dbReference type="Gramene" id="QL01p030519:mrna">
    <property type="protein sequence ID" value="QL01p030519:mrna"/>
    <property type="gene ID" value="QL01p030519"/>
</dbReference>
<dbReference type="EnsemblPlants" id="QL01p030519:mrna">
    <property type="protein sequence ID" value="QL01p030519:mrna"/>
    <property type="gene ID" value="QL01p030519"/>
</dbReference>
<feature type="transmembrane region" description="Helical" evidence="1">
    <location>
        <begin position="116"/>
        <end position="134"/>
    </location>
</feature>
<evidence type="ECO:0000256" key="1">
    <source>
        <dbReference type="SAM" id="Phobius"/>
    </source>
</evidence>
<feature type="transmembrane region" description="Helical" evidence="1">
    <location>
        <begin position="86"/>
        <end position="104"/>
    </location>
</feature>
<dbReference type="Proteomes" id="UP000594261">
    <property type="component" value="Chromosome 1"/>
</dbReference>
<dbReference type="PANTHER" id="PTHR36527:SF3">
    <property type="entry name" value="OS01G0282866 PROTEIN"/>
    <property type="match status" value="1"/>
</dbReference>
<name>A0A7N2KPD1_QUELO</name>
<reference evidence="2" key="2">
    <citation type="submission" date="2021-01" db="UniProtKB">
        <authorList>
            <consortium name="EnsemblPlants"/>
        </authorList>
    </citation>
    <scope>IDENTIFICATION</scope>
</reference>
<sequence>MGAIGSTGSKVVASVEKNVALLTARAILLHGIDSTGCCCCDSELRLERVNVYYNEASSGKFVPRAVLMDLEPGTMDSLPSGPYGQIFWLDNFVLILSNFMFLMFDLKCEMGRSVTAVVSFVYGIFFRIVNIVLFEGQISSINIGIGIIGTNKKFNLFPEAESSVLVSGQLWSMHVHEMAFIFSVCQVLETVLTVLVTGVEDIECSDIADVIVELNILSASNAL</sequence>
<dbReference type="InParanoid" id="A0A7N2KPD1"/>
<accession>A0A7N2KPD1</accession>
<dbReference type="EMBL" id="LRBV02000001">
    <property type="status" value="NOT_ANNOTATED_CDS"/>
    <property type="molecule type" value="Genomic_DNA"/>
</dbReference>
<protein>
    <recommendedName>
        <fullName evidence="4">Tubulin/FtsZ GTPase domain-containing protein</fullName>
    </recommendedName>
</protein>
<dbReference type="PANTHER" id="PTHR36527">
    <property type="entry name" value="OS01G0282866 PROTEIN"/>
    <property type="match status" value="1"/>
</dbReference>
<keyword evidence="1" id="KW-0472">Membrane</keyword>
<reference evidence="2 3" key="1">
    <citation type="journal article" date="2016" name="G3 (Bethesda)">
        <title>First Draft Assembly and Annotation of the Genome of a California Endemic Oak Quercus lobata Nee (Fagaceae).</title>
        <authorList>
            <person name="Sork V.L."/>
            <person name="Fitz-Gibbon S.T."/>
            <person name="Puiu D."/>
            <person name="Crepeau M."/>
            <person name="Gugger P.F."/>
            <person name="Sherman R."/>
            <person name="Stevens K."/>
            <person name="Langley C.H."/>
            <person name="Pellegrini M."/>
            <person name="Salzberg S.L."/>
        </authorList>
    </citation>
    <scope>NUCLEOTIDE SEQUENCE [LARGE SCALE GENOMIC DNA]</scope>
    <source>
        <strain evidence="2 3">cv. SW786</strain>
    </source>
</reference>
<keyword evidence="3" id="KW-1185">Reference proteome</keyword>
<dbReference type="SUPFAM" id="SSF52490">
    <property type="entry name" value="Tubulin nucleotide-binding domain-like"/>
    <property type="match status" value="1"/>
</dbReference>
<keyword evidence="1" id="KW-1133">Transmembrane helix</keyword>
<dbReference type="InterPro" id="IPR036525">
    <property type="entry name" value="Tubulin/FtsZ_GTPase_sf"/>
</dbReference>
<dbReference type="AlphaFoldDB" id="A0A7N2KPD1"/>
<organism evidence="2 3">
    <name type="scientific">Quercus lobata</name>
    <name type="common">Valley oak</name>
    <dbReference type="NCBI Taxonomy" id="97700"/>
    <lineage>
        <taxon>Eukaryota</taxon>
        <taxon>Viridiplantae</taxon>
        <taxon>Streptophyta</taxon>
        <taxon>Embryophyta</taxon>
        <taxon>Tracheophyta</taxon>
        <taxon>Spermatophyta</taxon>
        <taxon>Magnoliopsida</taxon>
        <taxon>eudicotyledons</taxon>
        <taxon>Gunneridae</taxon>
        <taxon>Pentapetalae</taxon>
        <taxon>rosids</taxon>
        <taxon>fabids</taxon>
        <taxon>Fagales</taxon>
        <taxon>Fagaceae</taxon>
        <taxon>Quercus</taxon>
    </lineage>
</organism>
<evidence type="ECO:0000313" key="2">
    <source>
        <dbReference type="EnsemblPlants" id="QL01p030519:mrna"/>
    </source>
</evidence>
<evidence type="ECO:0008006" key="4">
    <source>
        <dbReference type="Google" id="ProtNLM"/>
    </source>
</evidence>